<keyword evidence="4" id="KW-1185">Reference proteome</keyword>
<sequence>MAIHHPHLLDFSLPPSTVAAMDEAPPPPSFDHGQLLALHADGTDTLSSLGGGLPTTTHRVLADDTAAWPPPQGAVSLSLYNYSDTAGGSSSLFSHGQQHHQFAVPPAAAVSLQAPNDRLLPTPSVQPSFQLRSSKYLGPVQDLLAAFCSLEGDMNGGVNKRAPQAAGKWEDVEPSSSSSGLWGHPSLMSSMDLLELERRKSRLLSMVEEVDRRYREQMRAVEGWFEAVAGGGASQVYTRLAMSRHFRCLRDALVAQLRKQQQAHMGEISRQQGDYGGAAGASKGETPRLKSRCWTSACGSSGRSSIRWTTTRGGRSAACRSAPSPSSAPGSSTTSSTRTQMTWLIQKPGFQLVHQRKGEAVEANDRGHVRRRGEAAAI</sequence>
<dbReference type="InterPro" id="IPR006563">
    <property type="entry name" value="POX_dom"/>
</dbReference>
<gene>
    <name evidence="3" type="ORF">PVAP13_4KG008781</name>
</gene>
<protein>
    <recommendedName>
        <fullName evidence="2">POX domain-containing protein</fullName>
    </recommendedName>
</protein>
<organism evidence="3 4">
    <name type="scientific">Panicum virgatum</name>
    <name type="common">Blackwell switchgrass</name>
    <dbReference type="NCBI Taxonomy" id="38727"/>
    <lineage>
        <taxon>Eukaryota</taxon>
        <taxon>Viridiplantae</taxon>
        <taxon>Streptophyta</taxon>
        <taxon>Embryophyta</taxon>
        <taxon>Tracheophyta</taxon>
        <taxon>Spermatophyta</taxon>
        <taxon>Magnoliopsida</taxon>
        <taxon>Liliopsida</taxon>
        <taxon>Poales</taxon>
        <taxon>Poaceae</taxon>
        <taxon>PACMAD clade</taxon>
        <taxon>Panicoideae</taxon>
        <taxon>Panicodae</taxon>
        <taxon>Paniceae</taxon>
        <taxon>Panicinae</taxon>
        <taxon>Panicum</taxon>
        <taxon>Panicum sect. Hiantes</taxon>
    </lineage>
</organism>
<accession>A0A8T0TAU9</accession>
<dbReference type="Pfam" id="PF07526">
    <property type="entry name" value="POX"/>
    <property type="match status" value="1"/>
</dbReference>
<dbReference type="EMBL" id="CM029043">
    <property type="protein sequence ID" value="KAG2608892.1"/>
    <property type="molecule type" value="Genomic_DNA"/>
</dbReference>
<dbReference type="AlphaFoldDB" id="A0A8T0TAU9"/>
<evidence type="ECO:0000313" key="3">
    <source>
        <dbReference type="EMBL" id="KAG2608892.1"/>
    </source>
</evidence>
<evidence type="ECO:0000256" key="1">
    <source>
        <dbReference type="SAM" id="MobiDB-lite"/>
    </source>
</evidence>
<dbReference type="SMART" id="SM00574">
    <property type="entry name" value="POX"/>
    <property type="match status" value="1"/>
</dbReference>
<evidence type="ECO:0000313" key="4">
    <source>
        <dbReference type="Proteomes" id="UP000823388"/>
    </source>
</evidence>
<comment type="caution">
    <text evidence="3">The sequence shown here is derived from an EMBL/GenBank/DDBJ whole genome shotgun (WGS) entry which is preliminary data.</text>
</comment>
<feature type="compositionally biased region" description="Low complexity" evidence="1">
    <location>
        <begin position="311"/>
        <end position="338"/>
    </location>
</feature>
<proteinExistence type="predicted"/>
<feature type="region of interest" description="Disordered" evidence="1">
    <location>
        <begin position="357"/>
        <end position="378"/>
    </location>
</feature>
<name>A0A8T0TAU9_PANVG</name>
<evidence type="ECO:0000259" key="2">
    <source>
        <dbReference type="SMART" id="SM00574"/>
    </source>
</evidence>
<reference evidence="3" key="1">
    <citation type="submission" date="2020-05" db="EMBL/GenBank/DDBJ databases">
        <title>WGS assembly of Panicum virgatum.</title>
        <authorList>
            <person name="Lovell J.T."/>
            <person name="Jenkins J."/>
            <person name="Shu S."/>
            <person name="Juenger T.E."/>
            <person name="Schmutz J."/>
        </authorList>
    </citation>
    <scope>NUCLEOTIDE SEQUENCE</scope>
    <source>
        <strain evidence="3">AP13</strain>
    </source>
</reference>
<feature type="compositionally biased region" description="Polar residues" evidence="1">
    <location>
        <begin position="293"/>
        <end position="310"/>
    </location>
</feature>
<feature type="domain" description="POX" evidence="2">
    <location>
        <begin position="125"/>
        <end position="255"/>
    </location>
</feature>
<feature type="compositionally biased region" description="Basic and acidic residues" evidence="1">
    <location>
        <begin position="357"/>
        <end position="367"/>
    </location>
</feature>
<dbReference type="Proteomes" id="UP000823388">
    <property type="component" value="Chromosome 4K"/>
</dbReference>
<feature type="region of interest" description="Disordered" evidence="1">
    <location>
        <begin position="264"/>
        <end position="338"/>
    </location>
</feature>